<gene>
    <name evidence="2" type="ORF">TCE0_004f00292</name>
</gene>
<accession>A0A0B8N3H0</accession>
<dbReference type="InterPro" id="IPR051490">
    <property type="entry name" value="THEM6_lcsJ_thioesterase"/>
</dbReference>
<reference evidence="3" key="1">
    <citation type="journal article" date="2015" name="Genome Announc.">
        <title>Draft genome sequence of Talaromyces cellulolyticus strain Y-94, a source of lignocellulosic biomass-degrading enzymes.</title>
        <authorList>
            <person name="Fujii T."/>
            <person name="Koike H."/>
            <person name="Sawayama S."/>
            <person name="Yano S."/>
            <person name="Inoue H."/>
        </authorList>
    </citation>
    <scope>NUCLEOTIDE SEQUENCE [LARGE SCALE GENOMIC DNA]</scope>
    <source>
        <strain evidence="3">Y-94</strain>
    </source>
</reference>
<evidence type="ECO:0008006" key="4">
    <source>
        <dbReference type="Google" id="ProtNLM"/>
    </source>
</evidence>
<protein>
    <recommendedName>
        <fullName evidence="4">Capsule polysaccharide biosynthesis protein</fullName>
    </recommendedName>
</protein>
<dbReference type="Pfam" id="PF13279">
    <property type="entry name" value="4HBT_2"/>
    <property type="match status" value="1"/>
</dbReference>
<dbReference type="InterPro" id="IPR029069">
    <property type="entry name" value="HotDog_dom_sf"/>
</dbReference>
<comment type="similarity">
    <text evidence="1">Belongs to the lcsJ thioesterase family.</text>
</comment>
<organism evidence="2 3">
    <name type="scientific">Talaromyces pinophilus</name>
    <name type="common">Penicillium pinophilum</name>
    <dbReference type="NCBI Taxonomy" id="128442"/>
    <lineage>
        <taxon>Eukaryota</taxon>
        <taxon>Fungi</taxon>
        <taxon>Dikarya</taxon>
        <taxon>Ascomycota</taxon>
        <taxon>Pezizomycotina</taxon>
        <taxon>Eurotiomycetes</taxon>
        <taxon>Eurotiomycetidae</taxon>
        <taxon>Eurotiales</taxon>
        <taxon>Trichocomaceae</taxon>
        <taxon>Talaromyces</taxon>
        <taxon>Talaromyces sect. Talaromyces</taxon>
    </lineage>
</organism>
<dbReference type="PANTHER" id="PTHR12475">
    <property type="match status" value="1"/>
</dbReference>
<dbReference type="PANTHER" id="PTHR12475:SF4">
    <property type="entry name" value="PROTEIN THEM6"/>
    <property type="match status" value="1"/>
</dbReference>
<evidence type="ECO:0000313" key="3">
    <source>
        <dbReference type="Proteomes" id="UP000053095"/>
    </source>
</evidence>
<dbReference type="AlphaFoldDB" id="A0A0B8N3H0"/>
<name>A0A0B8N3H0_TALPI</name>
<keyword evidence="3" id="KW-1185">Reference proteome</keyword>
<proteinExistence type="inferred from homology"/>
<dbReference type="SUPFAM" id="SSF54637">
    <property type="entry name" value="Thioesterase/thiol ester dehydrase-isomerase"/>
    <property type="match status" value="1"/>
</dbReference>
<evidence type="ECO:0000256" key="1">
    <source>
        <dbReference type="ARBA" id="ARBA00038476"/>
    </source>
</evidence>
<dbReference type="EMBL" id="DF933800">
    <property type="protein sequence ID" value="GAM33416.1"/>
    <property type="molecule type" value="Genomic_DNA"/>
</dbReference>
<sequence>MPKSEETMALLSTLSDFSASSSLLSWKTALIVAFALLNRKSLPFAWTYNVFYQIFRNLRRDPLKLNFTPKSAPVDLQGRPTHPVFAAASINSYVSLMETDYNIHKSNSTYFADMDHSRTAAVTPLYTPGAGIVSKELDAEIAAAAVAEGKPAPKKKLPMFIALGATYCSFKREIKPLERFELRSHVAAWDEKWMYIVTVFLIADKKKGAKKGEKTVAAIGLSKYCIKKGRLTVPIERVFRASGLLPPRPDNTIAAGPAVTTATATSSAVDTPRTLDGLTDTTLDEVKLVQEVSKLGDQAEEVLHKQKQQNAASWSSEEWTWERIEEQRKKGLEMVNGYIALENNLFADWKN</sequence>
<evidence type="ECO:0000313" key="2">
    <source>
        <dbReference type="EMBL" id="GAM33416.1"/>
    </source>
</evidence>
<dbReference type="Proteomes" id="UP000053095">
    <property type="component" value="Unassembled WGS sequence"/>
</dbReference>